<dbReference type="OrthoDB" id="4779541at2759"/>
<proteinExistence type="predicted"/>
<name>A0A1Q5T2R1_9EURO</name>
<organism evidence="2 3">
    <name type="scientific">Penicillium subrubescens</name>
    <dbReference type="NCBI Taxonomy" id="1316194"/>
    <lineage>
        <taxon>Eukaryota</taxon>
        <taxon>Fungi</taxon>
        <taxon>Dikarya</taxon>
        <taxon>Ascomycota</taxon>
        <taxon>Pezizomycotina</taxon>
        <taxon>Eurotiomycetes</taxon>
        <taxon>Eurotiomycetidae</taxon>
        <taxon>Eurotiales</taxon>
        <taxon>Aspergillaceae</taxon>
        <taxon>Penicillium</taxon>
    </lineage>
</organism>
<accession>A0A1Q5T2R1</accession>
<gene>
    <name evidence="2" type="ORF">PENSUB_11786</name>
</gene>
<feature type="compositionally biased region" description="Basic and acidic residues" evidence="1">
    <location>
        <begin position="103"/>
        <end position="113"/>
    </location>
</feature>
<feature type="compositionally biased region" description="Polar residues" evidence="1">
    <location>
        <begin position="61"/>
        <end position="75"/>
    </location>
</feature>
<evidence type="ECO:0000313" key="3">
    <source>
        <dbReference type="Proteomes" id="UP000186955"/>
    </source>
</evidence>
<dbReference type="AlphaFoldDB" id="A0A1Q5T2R1"/>
<protein>
    <submittedName>
        <fullName evidence="2">Uncharacterized protein</fullName>
    </submittedName>
</protein>
<feature type="region of interest" description="Disordered" evidence="1">
    <location>
        <begin position="91"/>
        <end position="113"/>
    </location>
</feature>
<reference evidence="2 3" key="1">
    <citation type="submission" date="2016-10" db="EMBL/GenBank/DDBJ databases">
        <title>Genome sequence of the ascomycete fungus Penicillium subrubescens.</title>
        <authorList>
            <person name="De Vries R.P."/>
            <person name="Peng M."/>
            <person name="Dilokpimol A."/>
            <person name="Hilden K."/>
            <person name="Makela M.R."/>
            <person name="Grigoriev I."/>
            <person name="Riley R."/>
            <person name="Granchi Z."/>
        </authorList>
    </citation>
    <scope>NUCLEOTIDE SEQUENCE [LARGE SCALE GENOMIC DNA]</scope>
    <source>
        <strain evidence="2 3">CBS 132785</strain>
    </source>
</reference>
<evidence type="ECO:0000256" key="1">
    <source>
        <dbReference type="SAM" id="MobiDB-lite"/>
    </source>
</evidence>
<dbReference type="Proteomes" id="UP000186955">
    <property type="component" value="Unassembled WGS sequence"/>
</dbReference>
<sequence>MVTTPRAGGSQGSSTGAPGIPVPTQDTRSHYDPATTGYNPATGALYSKTKPAASQPHEGTYNPNIPSNSYDQMATQDDRIQYAPSTVQRAEMEEAAATSKTDNASESRAIRASEDLGRKVRGVGASVHGAGESLRGALNAAVDRTFGSEEGAARNEEIARRGEGEIRTGEFAKGDPRIR</sequence>
<comment type="caution">
    <text evidence="2">The sequence shown here is derived from an EMBL/GenBank/DDBJ whole genome shotgun (WGS) entry which is preliminary data.</text>
</comment>
<dbReference type="EMBL" id="MNBE01000719">
    <property type="protein sequence ID" value="OKO94519.1"/>
    <property type="molecule type" value="Genomic_DNA"/>
</dbReference>
<keyword evidence="3" id="KW-1185">Reference proteome</keyword>
<feature type="region of interest" description="Disordered" evidence="1">
    <location>
        <begin position="153"/>
        <end position="179"/>
    </location>
</feature>
<feature type="region of interest" description="Disordered" evidence="1">
    <location>
        <begin position="1"/>
        <end position="78"/>
    </location>
</feature>
<evidence type="ECO:0000313" key="2">
    <source>
        <dbReference type="EMBL" id="OKO94519.1"/>
    </source>
</evidence>